<keyword evidence="4 9" id="KW-0812">Transmembrane</keyword>
<gene>
    <name evidence="12" type="primary">106668893</name>
</gene>
<evidence type="ECO:0000313" key="13">
    <source>
        <dbReference type="Proteomes" id="UP000494040"/>
    </source>
</evidence>
<dbReference type="PANTHER" id="PTHR42643:SF24">
    <property type="entry name" value="IONOTROPIC RECEPTOR 60A"/>
    <property type="match status" value="1"/>
</dbReference>
<dbReference type="GO" id="GO:0015276">
    <property type="term" value="F:ligand-gated monoatomic ion channel activity"/>
    <property type="evidence" value="ECO:0007669"/>
    <property type="project" value="InterPro"/>
</dbReference>
<dbReference type="OMA" id="QEANKWA"/>
<feature type="transmembrane region" description="Helical" evidence="9">
    <location>
        <begin position="433"/>
        <end position="459"/>
    </location>
</feature>
<proteinExistence type="inferred from homology"/>
<keyword evidence="5 9" id="KW-1133">Transmembrane helix</keyword>
<dbReference type="SUPFAM" id="SSF53850">
    <property type="entry name" value="Periplasmic binding protein-like II"/>
    <property type="match status" value="1"/>
</dbReference>
<evidence type="ECO:0000256" key="9">
    <source>
        <dbReference type="SAM" id="Phobius"/>
    </source>
</evidence>
<keyword evidence="13" id="KW-1185">Reference proteome</keyword>
<keyword evidence="6 9" id="KW-0472">Membrane</keyword>
<feature type="transmembrane region" description="Helical" evidence="9">
    <location>
        <begin position="170"/>
        <end position="189"/>
    </location>
</feature>
<evidence type="ECO:0000259" key="11">
    <source>
        <dbReference type="Pfam" id="PF00060"/>
    </source>
</evidence>
<evidence type="ECO:0000256" key="1">
    <source>
        <dbReference type="ARBA" id="ARBA00004651"/>
    </source>
</evidence>
<keyword evidence="10" id="KW-0732">Signal</keyword>
<evidence type="ECO:0000256" key="7">
    <source>
        <dbReference type="ARBA" id="ARBA00023170"/>
    </source>
</evidence>
<dbReference type="AlphaFoldDB" id="A0A8I6TJ09"/>
<protein>
    <recommendedName>
        <fullName evidence="11">Ionotropic glutamate receptor C-terminal domain-containing protein</fullName>
    </recommendedName>
</protein>
<reference evidence="12" key="1">
    <citation type="submission" date="2022-01" db="UniProtKB">
        <authorList>
            <consortium name="EnsemblMetazoa"/>
        </authorList>
    </citation>
    <scope>IDENTIFICATION</scope>
</reference>
<dbReference type="GO" id="GO:0005886">
    <property type="term" value="C:plasma membrane"/>
    <property type="evidence" value="ECO:0007669"/>
    <property type="project" value="UniProtKB-SubCell"/>
</dbReference>
<dbReference type="InterPro" id="IPR001320">
    <property type="entry name" value="Iontro_rcpt_C"/>
</dbReference>
<dbReference type="Gene3D" id="1.10.287.70">
    <property type="match status" value="1"/>
</dbReference>
<evidence type="ECO:0000256" key="4">
    <source>
        <dbReference type="ARBA" id="ARBA00022692"/>
    </source>
</evidence>
<name>A0A8I6TJ09_CIMLE</name>
<comment type="similarity">
    <text evidence="2">Belongs to the glutamate-gated ion channel (TC 1.A.10.1) family.</text>
</comment>
<sequence>MAALSFSAFISMLLVKLCANYYPNATLDGSFDCDLKNFSKNNDLILKGRTLKILTFDDMPLSGVKKGTGKRRLDGIGIAFELVKTLQQKYGFEYEVTNVLPVVGDKDTGALSKLVNMEADMVAAFLPVLPQSHQYITWGVELYQASYYVLMKRPADSNTGSGLLAPFDSAVWVLILISLLAVGPIMYLVMWLRMKLCRDEYAQVFPLPSCVWFVYGALMKQGSTLNPRTDSARMLFATWWIFILILTAFYTANLTAFLTLSLSTLPIKEVKDVAKDNNKWFATQGGAIADAVKGIDVELNALKKTLGTSRSQFIETKSEATISQKIMTGWLYLDDWYTVTRLMYNDYKKKSTRVKDERKRCSYVITDKSFLIRSLAFAYQNNSVLPNLFNPILQRFVESGILKHSLGLELPDAVVCPLNLGNKERRLRNSDLYTTYVVVLSGFTCALAVFGGEIIWRWYVGDKRNYPWNKKDLAPKRALKIYPTFQQTKLANYQTAMKINGRDYFMINSKDGHKRFIPLRTPSALLFH</sequence>
<accession>A0A8I6TJ09</accession>
<keyword evidence="3" id="KW-1003">Cell membrane</keyword>
<dbReference type="KEGG" id="clec:106668893"/>
<evidence type="ECO:0000256" key="6">
    <source>
        <dbReference type="ARBA" id="ARBA00023136"/>
    </source>
</evidence>
<dbReference type="GO" id="GO:0050906">
    <property type="term" value="P:detection of stimulus involved in sensory perception"/>
    <property type="evidence" value="ECO:0007669"/>
    <property type="project" value="UniProtKB-ARBA"/>
</dbReference>
<dbReference type="PANTHER" id="PTHR42643">
    <property type="entry name" value="IONOTROPIC RECEPTOR 20A-RELATED"/>
    <property type="match status" value="1"/>
</dbReference>
<evidence type="ECO:0000256" key="10">
    <source>
        <dbReference type="SAM" id="SignalP"/>
    </source>
</evidence>
<dbReference type="OrthoDB" id="5984008at2759"/>
<evidence type="ECO:0000256" key="8">
    <source>
        <dbReference type="ARBA" id="ARBA00023180"/>
    </source>
</evidence>
<comment type="subcellular location">
    <subcellularLocation>
        <location evidence="1">Cell membrane</location>
        <topology evidence="1">Multi-pass membrane protein</topology>
    </subcellularLocation>
</comment>
<dbReference type="Gene3D" id="3.40.190.10">
    <property type="entry name" value="Periplasmic binding protein-like II"/>
    <property type="match status" value="1"/>
</dbReference>
<keyword evidence="8" id="KW-0325">Glycoprotein</keyword>
<evidence type="ECO:0000313" key="12">
    <source>
        <dbReference type="EnsemblMetazoa" id="XP_014253533.1"/>
    </source>
</evidence>
<dbReference type="Proteomes" id="UP000494040">
    <property type="component" value="Unassembled WGS sequence"/>
</dbReference>
<evidence type="ECO:0000256" key="5">
    <source>
        <dbReference type="ARBA" id="ARBA00022989"/>
    </source>
</evidence>
<feature type="domain" description="Ionotropic glutamate receptor C-terminal" evidence="11">
    <location>
        <begin position="169"/>
        <end position="358"/>
    </location>
</feature>
<evidence type="ECO:0000256" key="2">
    <source>
        <dbReference type="ARBA" id="ARBA00008685"/>
    </source>
</evidence>
<dbReference type="EnsemblMetazoa" id="XM_014398047.2">
    <property type="protein sequence ID" value="XP_014253533.1"/>
    <property type="gene ID" value="LOC106668893"/>
</dbReference>
<feature type="chain" id="PRO_5035189818" description="Ionotropic glutamate receptor C-terminal domain-containing protein" evidence="10">
    <location>
        <begin position="20"/>
        <end position="528"/>
    </location>
</feature>
<feature type="transmembrane region" description="Helical" evidence="9">
    <location>
        <begin position="239"/>
        <end position="262"/>
    </location>
</feature>
<feature type="signal peptide" evidence="10">
    <location>
        <begin position="1"/>
        <end position="19"/>
    </location>
</feature>
<dbReference type="Pfam" id="PF00060">
    <property type="entry name" value="Lig_chan"/>
    <property type="match status" value="1"/>
</dbReference>
<keyword evidence="7" id="KW-0675">Receptor</keyword>
<dbReference type="InterPro" id="IPR052192">
    <property type="entry name" value="Insect_Ionotropic_Sensory_Rcpt"/>
</dbReference>
<evidence type="ECO:0000256" key="3">
    <source>
        <dbReference type="ARBA" id="ARBA00022475"/>
    </source>
</evidence>
<organism evidence="12 13">
    <name type="scientific">Cimex lectularius</name>
    <name type="common">Bed bug</name>
    <name type="synonym">Acanthia lectularia</name>
    <dbReference type="NCBI Taxonomy" id="79782"/>
    <lineage>
        <taxon>Eukaryota</taxon>
        <taxon>Metazoa</taxon>
        <taxon>Ecdysozoa</taxon>
        <taxon>Arthropoda</taxon>
        <taxon>Hexapoda</taxon>
        <taxon>Insecta</taxon>
        <taxon>Pterygota</taxon>
        <taxon>Neoptera</taxon>
        <taxon>Paraneoptera</taxon>
        <taxon>Hemiptera</taxon>
        <taxon>Heteroptera</taxon>
        <taxon>Panheteroptera</taxon>
        <taxon>Cimicomorpha</taxon>
        <taxon>Cimicidae</taxon>
        <taxon>Cimex</taxon>
    </lineage>
</organism>
<dbReference type="FunFam" id="1.10.287.70:FF:000143">
    <property type="entry name" value="Probable glutamate receptor"/>
    <property type="match status" value="1"/>
</dbReference>